<evidence type="ECO:0000256" key="2">
    <source>
        <dbReference type="ARBA" id="ARBA00022679"/>
    </source>
</evidence>
<dbReference type="GO" id="GO:0016779">
    <property type="term" value="F:nucleotidyltransferase activity"/>
    <property type="evidence" value="ECO:0007669"/>
    <property type="project" value="UniProtKB-KW"/>
</dbReference>
<dbReference type="PANTHER" id="PTHR19136:SF81">
    <property type="entry name" value="MOLYBDENUM COFACTOR GUANYLYLTRANSFERASE"/>
    <property type="match status" value="1"/>
</dbReference>
<reference evidence="11" key="1">
    <citation type="journal article" date="2019" name="Int. J. Syst. Evol. Microbiol.">
        <title>The Global Catalogue of Microorganisms (GCM) 10K type strain sequencing project: providing services to taxonomists for standard genome sequencing and annotation.</title>
        <authorList>
            <consortium name="The Broad Institute Genomics Platform"/>
            <consortium name="The Broad Institute Genome Sequencing Center for Infectious Disease"/>
            <person name="Wu L."/>
            <person name="Ma J."/>
        </authorList>
    </citation>
    <scope>NUCLEOTIDE SEQUENCE [LARGE SCALE GENOMIC DNA]</scope>
    <source>
        <strain evidence="11">KCTC 23298</strain>
    </source>
</reference>
<evidence type="ECO:0000256" key="1">
    <source>
        <dbReference type="ARBA" id="ARBA00022490"/>
    </source>
</evidence>
<comment type="catalytic activity">
    <reaction evidence="8">
        <text>Mo-molybdopterin + GTP + H(+) = Mo-molybdopterin guanine dinucleotide + diphosphate</text>
        <dbReference type="Rhea" id="RHEA:34243"/>
        <dbReference type="ChEBI" id="CHEBI:15378"/>
        <dbReference type="ChEBI" id="CHEBI:33019"/>
        <dbReference type="ChEBI" id="CHEBI:37565"/>
        <dbReference type="ChEBI" id="CHEBI:71302"/>
        <dbReference type="ChEBI" id="CHEBI:71310"/>
        <dbReference type="EC" id="2.7.7.77"/>
    </reaction>
</comment>
<sequence>MGQSGMSEEPALPAGAEGLGLCGAGCNPEEVMRIDGVILAGGGGRRMGGADKALLPLAGQPLILNAIARLEPQVYRLCLSANGDPARLAFTGLPVLADDVSQGPLSGILAALEASEGADALVSVAVDTPFFPGDLVPRLWMAADGGLAYATCGGRAHPTFALWPLALRAALRGWLAAGKARMMDFCTAHGAVAAPFPGGTPDPFFNLNTQDDLAAAEQAIRCAG</sequence>
<keyword evidence="1 8" id="KW-0963">Cytoplasm</keyword>
<evidence type="ECO:0000256" key="8">
    <source>
        <dbReference type="HAMAP-Rule" id="MF_00316"/>
    </source>
</evidence>
<accession>A0ABQ3FEG5</accession>
<comment type="domain">
    <text evidence="8">The N-terminal domain determines nucleotide recognition and specific binding, while the C-terminal domain determines the specific binding to the target protein.</text>
</comment>
<dbReference type="SUPFAM" id="SSF53448">
    <property type="entry name" value="Nucleotide-diphospho-sugar transferases"/>
    <property type="match status" value="1"/>
</dbReference>
<protein>
    <recommendedName>
        <fullName evidence="8">Molybdenum cofactor guanylyltransferase</fullName>
        <shortName evidence="8">MoCo guanylyltransferase</shortName>
        <ecNumber evidence="8">2.7.7.77</ecNumber>
    </recommendedName>
    <alternativeName>
        <fullName evidence="8">GTP:molybdopterin guanylyltransferase</fullName>
    </alternativeName>
    <alternativeName>
        <fullName evidence="8">Mo-MPT guanylyltransferase</fullName>
    </alternativeName>
    <alternativeName>
        <fullName evidence="8">Molybdopterin guanylyltransferase</fullName>
    </alternativeName>
    <alternativeName>
        <fullName evidence="8">Molybdopterin-guanine dinucleotide synthase</fullName>
        <shortName evidence="8">MGD synthase</shortName>
    </alternativeName>
</protein>
<evidence type="ECO:0000256" key="6">
    <source>
        <dbReference type="ARBA" id="ARBA00023134"/>
    </source>
</evidence>
<evidence type="ECO:0000256" key="7">
    <source>
        <dbReference type="ARBA" id="ARBA00023150"/>
    </source>
</evidence>
<evidence type="ECO:0000256" key="5">
    <source>
        <dbReference type="ARBA" id="ARBA00022842"/>
    </source>
</evidence>
<dbReference type="EC" id="2.7.7.77" evidence="8"/>
<dbReference type="Proteomes" id="UP000658305">
    <property type="component" value="Unassembled WGS sequence"/>
</dbReference>
<gene>
    <name evidence="8 10" type="primary">mobA</name>
    <name evidence="10" type="ORF">GCM10007291_20090</name>
</gene>
<evidence type="ECO:0000256" key="3">
    <source>
        <dbReference type="ARBA" id="ARBA00022723"/>
    </source>
</evidence>
<name>A0ABQ3FEG5_9RHOB</name>
<comment type="similarity">
    <text evidence="8">Belongs to the MobA family.</text>
</comment>
<comment type="subunit">
    <text evidence="8">Monomer.</text>
</comment>
<keyword evidence="7 8" id="KW-0501">Molybdenum cofactor biosynthesis</keyword>
<dbReference type="EMBL" id="BMYI01000005">
    <property type="protein sequence ID" value="GHC21084.1"/>
    <property type="molecule type" value="Genomic_DNA"/>
</dbReference>
<evidence type="ECO:0000313" key="11">
    <source>
        <dbReference type="Proteomes" id="UP000658305"/>
    </source>
</evidence>
<feature type="binding site" evidence="8">
    <location>
        <position position="127"/>
    </location>
    <ligand>
        <name>GTP</name>
        <dbReference type="ChEBI" id="CHEBI:37565"/>
    </ligand>
</feature>
<dbReference type="InterPro" id="IPR025877">
    <property type="entry name" value="MobA-like_NTP_Trfase"/>
</dbReference>
<dbReference type="InterPro" id="IPR013482">
    <property type="entry name" value="Molybde_CF_guanTrfase"/>
</dbReference>
<dbReference type="CDD" id="cd02503">
    <property type="entry name" value="MobA"/>
    <property type="match status" value="1"/>
</dbReference>
<dbReference type="NCBIfam" id="TIGR02665">
    <property type="entry name" value="molyb_mobA"/>
    <property type="match status" value="1"/>
</dbReference>
<keyword evidence="3 8" id="KW-0479">Metal-binding</keyword>
<proteinExistence type="inferred from homology"/>
<evidence type="ECO:0000313" key="10">
    <source>
        <dbReference type="EMBL" id="GHC21084.1"/>
    </source>
</evidence>
<keyword evidence="5 8" id="KW-0460">Magnesium</keyword>
<organism evidence="10 11">
    <name type="scientific">Gemmobacter nanjingensis</name>
    <dbReference type="NCBI Taxonomy" id="488454"/>
    <lineage>
        <taxon>Bacteria</taxon>
        <taxon>Pseudomonadati</taxon>
        <taxon>Pseudomonadota</taxon>
        <taxon>Alphaproteobacteria</taxon>
        <taxon>Rhodobacterales</taxon>
        <taxon>Paracoccaceae</taxon>
        <taxon>Gemmobacter</taxon>
    </lineage>
</organism>
<keyword evidence="10" id="KW-0548">Nucleotidyltransferase</keyword>
<keyword evidence="6 8" id="KW-0342">GTP-binding</keyword>
<dbReference type="HAMAP" id="MF_00316">
    <property type="entry name" value="MobA"/>
    <property type="match status" value="1"/>
</dbReference>
<dbReference type="InterPro" id="IPR029044">
    <property type="entry name" value="Nucleotide-diphossugar_trans"/>
</dbReference>
<keyword evidence="2 8" id="KW-0808">Transferase</keyword>
<evidence type="ECO:0000259" key="9">
    <source>
        <dbReference type="Pfam" id="PF12804"/>
    </source>
</evidence>
<dbReference type="Gene3D" id="3.90.550.10">
    <property type="entry name" value="Spore Coat Polysaccharide Biosynthesis Protein SpsA, Chain A"/>
    <property type="match status" value="1"/>
</dbReference>
<evidence type="ECO:0000256" key="4">
    <source>
        <dbReference type="ARBA" id="ARBA00022741"/>
    </source>
</evidence>
<comment type="subcellular location">
    <subcellularLocation>
        <location evidence="8">Cytoplasm</location>
    </subcellularLocation>
</comment>
<comment type="function">
    <text evidence="8">Transfers a GMP moiety from GTP to Mo-molybdopterin (Mo-MPT) cofactor (Moco or molybdenum cofactor) to form Mo-molybdopterin guanine dinucleotide (Mo-MGD) cofactor.</text>
</comment>
<keyword evidence="4 8" id="KW-0547">Nucleotide-binding</keyword>
<comment type="caution">
    <text evidence="8">Lacks conserved residue(s) required for the propagation of feature annotation.</text>
</comment>
<feature type="domain" description="MobA-like NTP transferase" evidence="9">
    <location>
        <begin position="36"/>
        <end position="182"/>
    </location>
</feature>
<comment type="caution">
    <text evidence="10">The sequence shown here is derived from an EMBL/GenBank/DDBJ whole genome shotgun (WGS) entry which is preliminary data.</text>
</comment>
<feature type="binding site" evidence="8">
    <location>
        <position position="52"/>
    </location>
    <ligand>
        <name>GTP</name>
        <dbReference type="ChEBI" id="CHEBI:37565"/>
    </ligand>
</feature>
<dbReference type="PANTHER" id="PTHR19136">
    <property type="entry name" value="MOLYBDENUM COFACTOR GUANYLYLTRANSFERASE"/>
    <property type="match status" value="1"/>
</dbReference>
<feature type="binding site" evidence="8">
    <location>
        <begin position="39"/>
        <end position="41"/>
    </location>
    <ligand>
        <name>GTP</name>
        <dbReference type="ChEBI" id="CHEBI:37565"/>
    </ligand>
</feature>
<dbReference type="Pfam" id="PF12804">
    <property type="entry name" value="NTP_transf_3"/>
    <property type="match status" value="1"/>
</dbReference>
<feature type="binding site" evidence="8">
    <location>
        <position position="127"/>
    </location>
    <ligand>
        <name>Mg(2+)</name>
        <dbReference type="ChEBI" id="CHEBI:18420"/>
    </ligand>
</feature>
<comment type="cofactor">
    <cofactor evidence="8">
        <name>Mg(2+)</name>
        <dbReference type="ChEBI" id="CHEBI:18420"/>
    </cofactor>
</comment>
<keyword evidence="11" id="KW-1185">Reference proteome</keyword>
<feature type="binding site" evidence="8">
    <location>
        <position position="98"/>
    </location>
    <ligand>
        <name>GTP</name>
        <dbReference type="ChEBI" id="CHEBI:37565"/>
    </ligand>
</feature>